<comment type="caution">
    <text evidence="5">The sequence shown here is derived from an EMBL/GenBank/DDBJ whole genome shotgun (WGS) entry which is preliminary data.</text>
</comment>
<feature type="non-terminal residue" evidence="5">
    <location>
        <position position="1"/>
    </location>
</feature>
<evidence type="ECO:0000256" key="3">
    <source>
        <dbReference type="SAM" id="Coils"/>
    </source>
</evidence>
<evidence type="ECO:0000313" key="5">
    <source>
        <dbReference type="EMBL" id="ORX81554.1"/>
    </source>
</evidence>
<dbReference type="GO" id="GO:0001228">
    <property type="term" value="F:DNA-binding transcription activator activity, RNA polymerase II-specific"/>
    <property type="evidence" value="ECO:0007669"/>
    <property type="project" value="TreeGrafter"/>
</dbReference>
<keyword evidence="6" id="KW-1185">Reference proteome</keyword>
<dbReference type="CDD" id="cd14688">
    <property type="entry name" value="bZIP_YAP"/>
    <property type="match status" value="1"/>
</dbReference>
<dbReference type="Gene3D" id="1.20.5.170">
    <property type="match status" value="1"/>
</dbReference>
<organism evidence="5 6">
    <name type="scientific">Anaeromyces robustus</name>
    <dbReference type="NCBI Taxonomy" id="1754192"/>
    <lineage>
        <taxon>Eukaryota</taxon>
        <taxon>Fungi</taxon>
        <taxon>Fungi incertae sedis</taxon>
        <taxon>Chytridiomycota</taxon>
        <taxon>Chytridiomycota incertae sedis</taxon>
        <taxon>Neocallimastigomycetes</taxon>
        <taxon>Neocallimastigales</taxon>
        <taxon>Neocallimastigaceae</taxon>
        <taxon>Anaeromyces</taxon>
    </lineage>
</organism>
<evidence type="ECO:0000256" key="1">
    <source>
        <dbReference type="ARBA" id="ARBA00004123"/>
    </source>
</evidence>
<protein>
    <recommendedName>
        <fullName evidence="4">BZIP domain-containing protein</fullName>
    </recommendedName>
</protein>
<dbReference type="InterPro" id="IPR050936">
    <property type="entry name" value="AP-1-like"/>
</dbReference>
<keyword evidence="3" id="KW-0175">Coiled coil</keyword>
<dbReference type="Pfam" id="PF00170">
    <property type="entry name" value="bZIP_1"/>
    <property type="match status" value="1"/>
</dbReference>
<feature type="coiled-coil region" evidence="3">
    <location>
        <begin position="13"/>
        <end position="61"/>
    </location>
</feature>
<dbReference type="STRING" id="1754192.A0A1Y1X882"/>
<dbReference type="GO" id="GO:0000976">
    <property type="term" value="F:transcription cis-regulatory region binding"/>
    <property type="evidence" value="ECO:0007669"/>
    <property type="project" value="InterPro"/>
</dbReference>
<dbReference type="InterPro" id="IPR004827">
    <property type="entry name" value="bZIP"/>
</dbReference>
<reference evidence="5 6" key="2">
    <citation type="submission" date="2016-08" db="EMBL/GenBank/DDBJ databases">
        <title>Pervasive Adenine N6-methylation of Active Genes in Fungi.</title>
        <authorList>
            <consortium name="DOE Joint Genome Institute"/>
            <person name="Mondo S.J."/>
            <person name="Dannebaum R.O."/>
            <person name="Kuo R.C."/>
            <person name="Labutti K."/>
            <person name="Haridas S."/>
            <person name="Kuo A."/>
            <person name="Salamov A."/>
            <person name="Ahrendt S.R."/>
            <person name="Lipzen A."/>
            <person name="Sullivan W."/>
            <person name="Andreopoulos W.B."/>
            <person name="Clum A."/>
            <person name="Lindquist E."/>
            <person name="Daum C."/>
            <person name="Ramamoorthy G.K."/>
            <person name="Gryganskyi A."/>
            <person name="Culley D."/>
            <person name="Magnuson J.K."/>
            <person name="James T.Y."/>
            <person name="O'Malley M.A."/>
            <person name="Stajich J.E."/>
            <person name="Spatafora J.W."/>
            <person name="Visel A."/>
            <person name="Grigoriev I.V."/>
        </authorList>
    </citation>
    <scope>NUCLEOTIDE SEQUENCE [LARGE SCALE GENOMIC DNA]</scope>
    <source>
        <strain evidence="5 6">S4</strain>
    </source>
</reference>
<name>A0A1Y1X882_9FUNG</name>
<dbReference type="OrthoDB" id="2593073at2759"/>
<comment type="subcellular location">
    <subcellularLocation>
        <location evidence="1">Nucleus</location>
    </subcellularLocation>
</comment>
<feature type="domain" description="BZIP" evidence="4">
    <location>
        <begin position="1"/>
        <end position="58"/>
    </location>
</feature>
<dbReference type="EMBL" id="MCFG01000116">
    <property type="protein sequence ID" value="ORX81554.1"/>
    <property type="molecule type" value="Genomic_DNA"/>
</dbReference>
<dbReference type="GO" id="GO:0090575">
    <property type="term" value="C:RNA polymerase II transcription regulator complex"/>
    <property type="evidence" value="ECO:0007669"/>
    <property type="project" value="TreeGrafter"/>
</dbReference>
<dbReference type="Proteomes" id="UP000193944">
    <property type="component" value="Unassembled WGS sequence"/>
</dbReference>
<dbReference type="PANTHER" id="PTHR40621:SF6">
    <property type="entry name" value="AP-1-LIKE TRANSCRIPTION FACTOR YAP1-RELATED"/>
    <property type="match status" value="1"/>
</dbReference>
<keyword evidence="2" id="KW-0539">Nucleus</keyword>
<evidence type="ECO:0000259" key="4">
    <source>
        <dbReference type="PROSITE" id="PS50217"/>
    </source>
</evidence>
<dbReference type="AlphaFoldDB" id="A0A1Y1X882"/>
<accession>A0A1Y1X882</accession>
<dbReference type="PROSITE" id="PS00036">
    <property type="entry name" value="BZIP_BASIC"/>
    <property type="match status" value="1"/>
</dbReference>
<dbReference type="PROSITE" id="PS50217">
    <property type="entry name" value="BZIP"/>
    <property type="match status" value="1"/>
</dbReference>
<evidence type="ECO:0000313" key="6">
    <source>
        <dbReference type="Proteomes" id="UP000193944"/>
    </source>
</evidence>
<proteinExistence type="predicted"/>
<gene>
    <name evidence="5" type="ORF">BCR32DRAFT_203663</name>
</gene>
<sequence>KKEKNRVAQRAWRERKEKYVIELENKIKVLENAKNKSEHEKQQLKLIIEKLRNENTYLKNATSFIFTPTKGIFFPLIKNNKKKKIKKIK</sequence>
<evidence type="ECO:0000256" key="2">
    <source>
        <dbReference type="ARBA" id="ARBA00023242"/>
    </source>
</evidence>
<dbReference type="InterPro" id="IPR046347">
    <property type="entry name" value="bZIP_sf"/>
</dbReference>
<dbReference type="PANTHER" id="PTHR40621">
    <property type="entry name" value="TRANSCRIPTION FACTOR KAPC-RELATED"/>
    <property type="match status" value="1"/>
</dbReference>
<dbReference type="SUPFAM" id="SSF57959">
    <property type="entry name" value="Leucine zipper domain"/>
    <property type="match status" value="1"/>
</dbReference>
<reference evidence="5 6" key="1">
    <citation type="submission" date="2016-08" db="EMBL/GenBank/DDBJ databases">
        <title>A Parts List for Fungal Cellulosomes Revealed by Comparative Genomics.</title>
        <authorList>
            <consortium name="DOE Joint Genome Institute"/>
            <person name="Haitjema C.H."/>
            <person name="Gilmore S.P."/>
            <person name="Henske J.K."/>
            <person name="Solomon K.V."/>
            <person name="De Groot R."/>
            <person name="Kuo A."/>
            <person name="Mondo S.J."/>
            <person name="Salamov A.A."/>
            <person name="Labutti K."/>
            <person name="Zhao Z."/>
            <person name="Chiniquy J."/>
            <person name="Barry K."/>
            <person name="Brewer H.M."/>
            <person name="Purvine S.O."/>
            <person name="Wright A.T."/>
            <person name="Boxma B."/>
            <person name="Van Alen T."/>
            <person name="Hackstein J.H."/>
            <person name="Baker S.E."/>
            <person name="Grigoriev I.V."/>
            <person name="O'Malley M.A."/>
        </authorList>
    </citation>
    <scope>NUCLEOTIDE SEQUENCE [LARGE SCALE GENOMIC DNA]</scope>
    <source>
        <strain evidence="5 6">S4</strain>
    </source>
</reference>